<protein>
    <recommendedName>
        <fullName evidence="1">Putative DNA-binding domain-containing protein</fullName>
    </recommendedName>
</protein>
<dbReference type="InterPro" id="IPR044922">
    <property type="entry name" value="DUF2063_N_sf"/>
</dbReference>
<dbReference type="InterPro" id="IPR018640">
    <property type="entry name" value="DUF2063"/>
</dbReference>
<dbReference type="KEGG" id="meso:BSQ44_21830"/>
<evidence type="ECO:0000313" key="2">
    <source>
        <dbReference type="EMBL" id="APH74754.1"/>
    </source>
</evidence>
<dbReference type="EMBL" id="CP018171">
    <property type="protein sequence ID" value="APH74754.1"/>
    <property type="molecule type" value="Genomic_DNA"/>
</dbReference>
<dbReference type="Proteomes" id="UP000182840">
    <property type="component" value="Chromosome"/>
</dbReference>
<accession>A0A1L3SZG4</accession>
<dbReference type="Pfam" id="PF09836">
    <property type="entry name" value="DUF2063"/>
    <property type="match status" value="1"/>
</dbReference>
<gene>
    <name evidence="2" type="ORF">BSQ44_21830</name>
</gene>
<keyword evidence="3" id="KW-1185">Reference proteome</keyword>
<dbReference type="AlphaFoldDB" id="A0A1L3SZG4"/>
<organism evidence="2 3">
    <name type="scientific">Aquibium oceanicum</name>
    <dbReference type="NCBI Taxonomy" id="1670800"/>
    <lineage>
        <taxon>Bacteria</taxon>
        <taxon>Pseudomonadati</taxon>
        <taxon>Pseudomonadota</taxon>
        <taxon>Alphaproteobacteria</taxon>
        <taxon>Hyphomicrobiales</taxon>
        <taxon>Phyllobacteriaceae</taxon>
        <taxon>Aquibium</taxon>
    </lineage>
</organism>
<sequence length="275" mass="28460">MTGSPPSPEGVEGYAAAFASCLLDPAREAPDSIAAPGGGRAAKRFAVYRNNVAASLVNALADIYPAVAKIVGEEFFRAMALVFARSSPPRSRVLSEYGHDFPDLIADFGPAARMPYLADVARLERAWLDAFHAADAQPLDARELGELAPDELASACFVPHPAMRLVRSRYAAISIMEANRGNGGSAGRIRGDVGEDALVTRPGTNVEVRRLPPGCAGFLQGLAAGASLAAAVESALEEQPVFDAGGAIALMIEAGAFSALRPNRAIATQSAGTGG</sequence>
<evidence type="ECO:0000259" key="1">
    <source>
        <dbReference type="Pfam" id="PF09836"/>
    </source>
</evidence>
<proteinExistence type="predicted"/>
<reference evidence="3" key="1">
    <citation type="submission" date="2016-11" db="EMBL/GenBank/DDBJ databases">
        <title>Mesorhizobium oceanicum sp. nov., isolated from deep seawater in South China Sea.</title>
        <authorList>
            <person name="Fu G.-Y."/>
        </authorList>
    </citation>
    <scope>NUCLEOTIDE SEQUENCE [LARGE SCALE GENOMIC DNA]</scope>
    <source>
        <strain evidence="3">B7</strain>
    </source>
</reference>
<dbReference type="Gene3D" id="1.10.150.690">
    <property type="entry name" value="DUF2063"/>
    <property type="match status" value="1"/>
</dbReference>
<name>A0A1L3SZG4_9HYPH</name>
<evidence type="ECO:0000313" key="3">
    <source>
        <dbReference type="Proteomes" id="UP000182840"/>
    </source>
</evidence>
<dbReference type="STRING" id="1670800.BSQ44_21830"/>
<feature type="domain" description="Putative DNA-binding" evidence="1">
    <location>
        <begin position="16"/>
        <end position="104"/>
    </location>
</feature>